<evidence type="ECO:0000256" key="8">
    <source>
        <dbReference type="ARBA" id="ARBA00029447"/>
    </source>
</evidence>
<dbReference type="SMART" id="SM00283">
    <property type="entry name" value="MA"/>
    <property type="match status" value="1"/>
</dbReference>
<evidence type="ECO:0000313" key="14">
    <source>
        <dbReference type="Proteomes" id="UP000471751"/>
    </source>
</evidence>
<dbReference type="CDD" id="cd11386">
    <property type="entry name" value="MCP_signal"/>
    <property type="match status" value="1"/>
</dbReference>
<dbReference type="InterPro" id="IPR004089">
    <property type="entry name" value="MCPsignal_dom"/>
</dbReference>
<dbReference type="FunFam" id="1.10.287.950:FF:000001">
    <property type="entry name" value="Methyl-accepting chemotaxis sensory transducer"/>
    <property type="match status" value="1"/>
</dbReference>
<protein>
    <submittedName>
        <fullName evidence="13">Methyl-accepting chemotaxis protein</fullName>
    </submittedName>
</protein>
<comment type="subcellular location">
    <subcellularLocation>
        <location evidence="1">Cell membrane</location>
        <topology evidence="1">Multi-pass membrane protein</topology>
    </subcellularLocation>
</comment>
<keyword evidence="2" id="KW-1003">Cell membrane</keyword>
<keyword evidence="4 10" id="KW-0812">Transmembrane</keyword>
<comment type="similarity">
    <text evidence="8">Belongs to the methyl-accepting chemotaxis (MCP) protein family.</text>
</comment>
<name>A0A6I5RMI4_9PSED</name>
<keyword evidence="5 10" id="KW-1133">Transmembrane helix</keyword>
<organism evidence="13 14">
    <name type="scientific">Pseudomonas laurentiana</name>
    <dbReference type="NCBI Taxonomy" id="2364649"/>
    <lineage>
        <taxon>Bacteria</taxon>
        <taxon>Pseudomonadati</taxon>
        <taxon>Pseudomonadota</taxon>
        <taxon>Gammaproteobacteria</taxon>
        <taxon>Pseudomonadales</taxon>
        <taxon>Pseudomonadaceae</taxon>
        <taxon>Pseudomonas</taxon>
    </lineage>
</organism>
<keyword evidence="6 10" id="KW-0472">Membrane</keyword>
<dbReference type="PANTHER" id="PTHR32089:SF119">
    <property type="entry name" value="METHYL-ACCEPTING CHEMOTAXIS PROTEIN CTPL"/>
    <property type="match status" value="1"/>
</dbReference>
<dbReference type="GO" id="GO:0005886">
    <property type="term" value="C:plasma membrane"/>
    <property type="evidence" value="ECO:0007669"/>
    <property type="project" value="UniProtKB-SubCell"/>
</dbReference>
<evidence type="ECO:0000256" key="1">
    <source>
        <dbReference type="ARBA" id="ARBA00004651"/>
    </source>
</evidence>
<feature type="transmembrane region" description="Helical" evidence="10">
    <location>
        <begin position="182"/>
        <end position="200"/>
    </location>
</feature>
<feature type="domain" description="Methyl-accepting transducer" evidence="11">
    <location>
        <begin position="260"/>
        <end position="496"/>
    </location>
</feature>
<dbReference type="Proteomes" id="UP000471751">
    <property type="component" value="Unassembled WGS sequence"/>
</dbReference>
<accession>A0A6I5RMI4</accession>
<dbReference type="PANTHER" id="PTHR32089">
    <property type="entry name" value="METHYL-ACCEPTING CHEMOTAXIS PROTEIN MCPB"/>
    <property type="match status" value="1"/>
</dbReference>
<dbReference type="GO" id="GO:0006935">
    <property type="term" value="P:chemotaxis"/>
    <property type="evidence" value="ECO:0007669"/>
    <property type="project" value="UniProtKB-ARBA"/>
</dbReference>
<evidence type="ECO:0000256" key="9">
    <source>
        <dbReference type="PROSITE-ProRule" id="PRU00284"/>
    </source>
</evidence>
<dbReference type="InterPro" id="IPR003660">
    <property type="entry name" value="HAMP_dom"/>
</dbReference>
<proteinExistence type="inferred from homology"/>
<evidence type="ECO:0000256" key="10">
    <source>
        <dbReference type="SAM" id="Phobius"/>
    </source>
</evidence>
<dbReference type="Pfam" id="PF00672">
    <property type="entry name" value="HAMP"/>
    <property type="match status" value="1"/>
</dbReference>
<dbReference type="CDD" id="cd06225">
    <property type="entry name" value="HAMP"/>
    <property type="match status" value="1"/>
</dbReference>
<dbReference type="SUPFAM" id="SSF58104">
    <property type="entry name" value="Methyl-accepting chemotaxis protein (MCP) signaling domain"/>
    <property type="match status" value="1"/>
</dbReference>
<feature type="domain" description="HAMP" evidence="12">
    <location>
        <begin position="201"/>
        <end position="255"/>
    </location>
</feature>
<keyword evidence="14" id="KW-1185">Reference proteome</keyword>
<dbReference type="SMART" id="SM00304">
    <property type="entry name" value="HAMP"/>
    <property type="match status" value="2"/>
</dbReference>
<dbReference type="GO" id="GO:0007165">
    <property type="term" value="P:signal transduction"/>
    <property type="evidence" value="ECO:0007669"/>
    <property type="project" value="UniProtKB-KW"/>
</dbReference>
<dbReference type="PROSITE" id="PS50111">
    <property type="entry name" value="CHEMOTAXIS_TRANSDUC_2"/>
    <property type="match status" value="1"/>
</dbReference>
<comment type="caution">
    <text evidence="13">The sequence shown here is derived from an EMBL/GenBank/DDBJ whole genome shotgun (WGS) entry which is preliminary data.</text>
</comment>
<gene>
    <name evidence="13" type="ORF">G3O07_05620</name>
</gene>
<reference evidence="13 14" key="1">
    <citation type="submission" date="2020-02" db="EMBL/GenBank/DDBJ databases">
        <title>Broccoli isolated Pseudomonas sp.</title>
        <authorList>
            <person name="Fujikawa T."/>
            <person name="Sawada H."/>
        </authorList>
    </citation>
    <scope>NUCLEOTIDE SEQUENCE [LARGE SCALE GENOMIC DNA]</scope>
    <source>
        <strain evidence="13 14">JCM 32154</strain>
    </source>
</reference>
<sequence length="532" mass="57256">MKFTITRLMISSATALILVALGLSFWISHQVNHLDDLSRQLENLSSAQQEVEELRYHTAQIQQFYTDASLTGENEAAAAAHRHFQRMRDKLGELKQAIPAFSLELEAMNAPAERLDSEGLRMFQAYSGAGKAAGDKVMEDFDQRSAEVIRTFAGLRDPLSAKYKATLNETSAVRESLKVNTLVAWGIALLLILGTLWLISRRVLPPLKRMSSSLRDLNTGNGDLSRTLRQDNDDEIGEVVAGFNQFVAGLRGQIATVAQVGCTLGQSSTHLVNDAQAAEASAETLRSEVDQVATAVNQMAATVQGVAANAQASSAQTGDADRQTQEAIGVVNQTIVEIRTLANEVGRASEVIQTLETHSRSIGGVLEVIRTIAEQTNLLALNAAIEAARAGEQGRGFAVVADEVRTLASRTQASTQEIHGMIERLQNASQEAVAVMQESRTYAEKGVMQAEIAGQALVNISTLMASVSGMSLHIAEAAREQSMVSDEINQRISSVANVAGRTAELSESTLASGRAAGEDARRLDEIVSQFRL</sequence>
<evidence type="ECO:0000256" key="3">
    <source>
        <dbReference type="ARBA" id="ARBA00022481"/>
    </source>
</evidence>
<dbReference type="PROSITE" id="PS50885">
    <property type="entry name" value="HAMP"/>
    <property type="match status" value="1"/>
</dbReference>
<evidence type="ECO:0000256" key="5">
    <source>
        <dbReference type="ARBA" id="ARBA00022989"/>
    </source>
</evidence>
<evidence type="ECO:0000259" key="11">
    <source>
        <dbReference type="PROSITE" id="PS50111"/>
    </source>
</evidence>
<keyword evidence="7 9" id="KW-0807">Transducer</keyword>
<evidence type="ECO:0000256" key="2">
    <source>
        <dbReference type="ARBA" id="ARBA00022475"/>
    </source>
</evidence>
<keyword evidence="3" id="KW-0488">Methylation</keyword>
<evidence type="ECO:0000256" key="7">
    <source>
        <dbReference type="ARBA" id="ARBA00023224"/>
    </source>
</evidence>
<dbReference type="Pfam" id="PF00015">
    <property type="entry name" value="MCPsignal"/>
    <property type="match status" value="1"/>
</dbReference>
<evidence type="ECO:0000256" key="4">
    <source>
        <dbReference type="ARBA" id="ARBA00022692"/>
    </source>
</evidence>
<dbReference type="Gene3D" id="1.10.287.950">
    <property type="entry name" value="Methyl-accepting chemotaxis protein"/>
    <property type="match status" value="1"/>
</dbReference>
<dbReference type="AlphaFoldDB" id="A0A6I5RMI4"/>
<evidence type="ECO:0000313" key="13">
    <source>
        <dbReference type="EMBL" id="NES09324.1"/>
    </source>
</evidence>
<evidence type="ECO:0000259" key="12">
    <source>
        <dbReference type="PROSITE" id="PS50885"/>
    </source>
</evidence>
<evidence type="ECO:0000256" key="6">
    <source>
        <dbReference type="ARBA" id="ARBA00023136"/>
    </source>
</evidence>
<dbReference type="EMBL" id="JAAHBT010000049">
    <property type="protein sequence ID" value="NES09324.1"/>
    <property type="molecule type" value="Genomic_DNA"/>
</dbReference>